<dbReference type="Proteomes" id="UP000770661">
    <property type="component" value="Unassembled WGS sequence"/>
</dbReference>
<gene>
    <name evidence="2" type="ORF">GWK47_054898</name>
</gene>
<feature type="region of interest" description="Disordered" evidence="1">
    <location>
        <begin position="44"/>
        <end position="91"/>
    </location>
</feature>
<evidence type="ECO:0000256" key="1">
    <source>
        <dbReference type="SAM" id="MobiDB-lite"/>
    </source>
</evidence>
<evidence type="ECO:0000313" key="2">
    <source>
        <dbReference type="EMBL" id="KAG0717216.1"/>
    </source>
</evidence>
<protein>
    <submittedName>
        <fullName evidence="2">Uncharacterized protein</fullName>
    </submittedName>
</protein>
<proteinExistence type="predicted"/>
<comment type="caution">
    <text evidence="2">The sequence shown here is derived from an EMBL/GenBank/DDBJ whole genome shotgun (WGS) entry which is preliminary data.</text>
</comment>
<dbReference type="AlphaFoldDB" id="A0A8J4Y4L9"/>
<reference evidence="2" key="1">
    <citation type="submission" date="2020-07" db="EMBL/GenBank/DDBJ databases">
        <title>The High-quality genome of the commercially important snow crab, Chionoecetes opilio.</title>
        <authorList>
            <person name="Jeong J.-H."/>
            <person name="Ryu S."/>
        </authorList>
    </citation>
    <scope>NUCLEOTIDE SEQUENCE</scope>
    <source>
        <strain evidence="2">MADBK_172401_WGS</strain>
        <tissue evidence="2">Digestive gland</tissue>
    </source>
</reference>
<accession>A0A8J4Y4L9</accession>
<sequence>MVTSFPIRAKGFNPQQTRICRLGPCRGTVAREGSPKIWGWIPQQRRPHHDVQKRGDSCVSGTTREGPAASSREVCHDVSTEPNPSASRWGKSWVQDAKPPLRAPGTFCSGIWGQGQRTFFWASGFLPEPPPIVSFPRGCHHGRVEKIRAQAIGPASHHGTPPWASHMAGWPPKGRSFTQTVTCVSKEHPPRSSVAAG</sequence>
<name>A0A8J4Y4L9_CHIOP</name>
<keyword evidence="3" id="KW-1185">Reference proteome</keyword>
<dbReference type="EMBL" id="JACEEZ010018017">
    <property type="protein sequence ID" value="KAG0717216.1"/>
    <property type="molecule type" value="Genomic_DNA"/>
</dbReference>
<organism evidence="2 3">
    <name type="scientific">Chionoecetes opilio</name>
    <name type="common">Atlantic snow crab</name>
    <name type="synonym">Cancer opilio</name>
    <dbReference type="NCBI Taxonomy" id="41210"/>
    <lineage>
        <taxon>Eukaryota</taxon>
        <taxon>Metazoa</taxon>
        <taxon>Ecdysozoa</taxon>
        <taxon>Arthropoda</taxon>
        <taxon>Crustacea</taxon>
        <taxon>Multicrustacea</taxon>
        <taxon>Malacostraca</taxon>
        <taxon>Eumalacostraca</taxon>
        <taxon>Eucarida</taxon>
        <taxon>Decapoda</taxon>
        <taxon>Pleocyemata</taxon>
        <taxon>Brachyura</taxon>
        <taxon>Eubrachyura</taxon>
        <taxon>Majoidea</taxon>
        <taxon>Majidae</taxon>
        <taxon>Chionoecetes</taxon>
    </lineage>
</organism>
<evidence type="ECO:0000313" key="3">
    <source>
        <dbReference type="Proteomes" id="UP000770661"/>
    </source>
</evidence>